<dbReference type="PANTHER" id="PTHR10799">
    <property type="entry name" value="SNF2/RAD54 HELICASE FAMILY"/>
    <property type="match status" value="1"/>
</dbReference>
<dbReference type="InterPro" id="IPR000330">
    <property type="entry name" value="SNF2_N"/>
</dbReference>
<dbReference type="GO" id="GO:0000785">
    <property type="term" value="C:chromatin"/>
    <property type="evidence" value="ECO:0000318"/>
    <property type="project" value="GO_Central"/>
</dbReference>
<sequence>MPQVATPLSSRNEIIQAPEAWFGILPDATDATAGKSMRPHAKPQRSLNQDRKVEASGNVQARQEDYDTSDAVPHPRKKSKKQPVDEGTLEDIVETFWKLLKRGIEAGMDDTGMKDGFIVATLHEIQEAEEPFDLRNYQIHAINRIIYILQSGGKGALLAYAMGLRKTVIVIVMYSPSKLKTCVQGKFLLVVPLALIPLWQSELQRGMEPSPSIKIYHGGRENDHSTKRTPYHLCTVDVVITTYETLRKGYESL</sequence>
<evidence type="ECO:0000256" key="3">
    <source>
        <dbReference type="SAM" id="MobiDB-lite"/>
    </source>
</evidence>
<dbReference type="RefSeq" id="XP_001796001.1">
    <property type="nucleotide sequence ID" value="XM_001795949.1"/>
</dbReference>
<dbReference type="Pfam" id="PF00176">
    <property type="entry name" value="SNF2-rel_dom"/>
    <property type="match status" value="1"/>
</dbReference>
<organism evidence="5 6">
    <name type="scientific">Phaeosphaeria nodorum (strain SN15 / ATCC MYA-4574 / FGSC 10173)</name>
    <name type="common">Glume blotch fungus</name>
    <name type="synonym">Parastagonospora nodorum</name>
    <dbReference type="NCBI Taxonomy" id="321614"/>
    <lineage>
        <taxon>Eukaryota</taxon>
        <taxon>Fungi</taxon>
        <taxon>Dikarya</taxon>
        <taxon>Ascomycota</taxon>
        <taxon>Pezizomycotina</taxon>
        <taxon>Dothideomycetes</taxon>
        <taxon>Pleosporomycetidae</taxon>
        <taxon>Pleosporales</taxon>
        <taxon>Pleosporineae</taxon>
        <taxon>Phaeosphaeriaceae</taxon>
        <taxon>Parastagonospora</taxon>
    </lineage>
</organism>
<evidence type="ECO:0000256" key="2">
    <source>
        <dbReference type="ARBA" id="ARBA00022840"/>
    </source>
</evidence>
<gene>
    <name evidence="5" type="ORF">SNOG_05598</name>
</gene>
<dbReference type="GO" id="GO:0031507">
    <property type="term" value="P:heterochromatin formation"/>
    <property type="evidence" value="ECO:0000318"/>
    <property type="project" value="GO_Central"/>
</dbReference>
<accession>Q0URL6</accession>
<dbReference type="VEuPathDB" id="FungiDB:JI435_433060"/>
<dbReference type="STRING" id="321614.Q0URL6"/>
<dbReference type="InterPro" id="IPR038718">
    <property type="entry name" value="SNF2-like_sf"/>
</dbReference>
<proteinExistence type="predicted"/>
<dbReference type="GO" id="GO:0003682">
    <property type="term" value="F:chromatin binding"/>
    <property type="evidence" value="ECO:0000318"/>
    <property type="project" value="GO_Central"/>
</dbReference>
<evidence type="ECO:0000256" key="1">
    <source>
        <dbReference type="ARBA" id="ARBA00022741"/>
    </source>
</evidence>
<dbReference type="GO" id="GO:0005634">
    <property type="term" value="C:nucleus"/>
    <property type="evidence" value="ECO:0000318"/>
    <property type="project" value="GO_Central"/>
</dbReference>
<dbReference type="GO" id="GO:0140750">
    <property type="term" value="F:nucleosome array spacer activity"/>
    <property type="evidence" value="ECO:0000318"/>
    <property type="project" value="GO_Central"/>
</dbReference>
<protein>
    <recommendedName>
        <fullName evidence="4">SNF2 N-terminal domain-containing protein</fullName>
    </recommendedName>
</protein>
<dbReference type="GO" id="GO:0045944">
    <property type="term" value="P:positive regulation of transcription by RNA polymerase II"/>
    <property type="evidence" value="ECO:0000318"/>
    <property type="project" value="GO_Central"/>
</dbReference>
<keyword evidence="1" id="KW-0547">Nucleotide-binding</keyword>
<feature type="region of interest" description="Disordered" evidence="3">
    <location>
        <begin position="30"/>
        <end position="86"/>
    </location>
</feature>
<dbReference type="AlphaFoldDB" id="Q0URL6"/>
<dbReference type="GO" id="GO:0003677">
    <property type="term" value="F:DNA binding"/>
    <property type="evidence" value="ECO:0000318"/>
    <property type="project" value="GO_Central"/>
</dbReference>
<evidence type="ECO:0000259" key="4">
    <source>
        <dbReference type="Pfam" id="PF00176"/>
    </source>
</evidence>
<dbReference type="KEGG" id="pno:SNOG_05598"/>
<dbReference type="GO" id="GO:0005524">
    <property type="term" value="F:ATP binding"/>
    <property type="evidence" value="ECO:0007669"/>
    <property type="project" value="InterPro"/>
</dbReference>
<evidence type="ECO:0000313" key="5">
    <source>
        <dbReference type="EMBL" id="EAT86662.1"/>
    </source>
</evidence>
<reference evidence="6" key="1">
    <citation type="journal article" date="2007" name="Plant Cell">
        <title>Dothideomycete-plant interactions illuminated by genome sequencing and EST analysis of the wheat pathogen Stagonospora nodorum.</title>
        <authorList>
            <person name="Hane J.K."/>
            <person name="Lowe R.G."/>
            <person name="Solomon P.S."/>
            <person name="Tan K.C."/>
            <person name="Schoch C.L."/>
            <person name="Spatafora J.W."/>
            <person name="Crous P.W."/>
            <person name="Kodira C."/>
            <person name="Birren B.W."/>
            <person name="Galagan J.E."/>
            <person name="Torriani S.F."/>
            <person name="McDonald B.A."/>
            <person name="Oliver R.P."/>
        </authorList>
    </citation>
    <scope>NUCLEOTIDE SEQUENCE [LARGE SCALE GENOMIC DNA]</scope>
    <source>
        <strain evidence="6">SN15 / ATCC MYA-4574 / FGSC 10173</strain>
    </source>
</reference>
<feature type="domain" description="SNF2 N-terminal" evidence="4">
    <location>
        <begin position="137"/>
        <end position="252"/>
    </location>
</feature>
<dbReference type="Proteomes" id="UP000001055">
    <property type="component" value="Unassembled WGS sequence"/>
</dbReference>
<dbReference type="InParanoid" id="Q0URL6"/>
<name>Q0URL6_PHANO</name>
<evidence type="ECO:0000313" key="6">
    <source>
        <dbReference type="Proteomes" id="UP000001055"/>
    </source>
</evidence>
<dbReference type="SUPFAM" id="SSF52540">
    <property type="entry name" value="P-loop containing nucleoside triphosphate hydrolases"/>
    <property type="match status" value="1"/>
</dbReference>
<keyword evidence="2" id="KW-0067">ATP-binding</keyword>
<dbReference type="Gene3D" id="3.40.50.10810">
    <property type="entry name" value="Tandem AAA-ATPase domain"/>
    <property type="match status" value="1"/>
</dbReference>
<dbReference type="InterPro" id="IPR027417">
    <property type="entry name" value="P-loop_NTPase"/>
</dbReference>
<dbReference type="GeneID" id="5972878"/>
<dbReference type="EMBL" id="CH445332">
    <property type="protein sequence ID" value="EAT86662.1"/>
    <property type="molecule type" value="Genomic_DNA"/>
</dbReference>